<accession>A0A6C0H7C0</accession>
<organism evidence="2">
    <name type="scientific">viral metagenome</name>
    <dbReference type="NCBI Taxonomy" id="1070528"/>
    <lineage>
        <taxon>unclassified sequences</taxon>
        <taxon>metagenomes</taxon>
        <taxon>organismal metagenomes</taxon>
    </lineage>
</organism>
<reference evidence="2" key="1">
    <citation type="journal article" date="2020" name="Nature">
        <title>Giant virus diversity and host interactions through global metagenomics.</title>
        <authorList>
            <person name="Schulz F."/>
            <person name="Roux S."/>
            <person name="Paez-Espino D."/>
            <person name="Jungbluth S."/>
            <person name="Walsh D.A."/>
            <person name="Denef V.J."/>
            <person name="McMahon K.D."/>
            <person name="Konstantinidis K.T."/>
            <person name="Eloe-Fadrosh E.A."/>
            <person name="Kyrpides N.C."/>
            <person name="Woyke T."/>
        </authorList>
    </citation>
    <scope>NUCLEOTIDE SEQUENCE</scope>
    <source>
        <strain evidence="2">GVMAG-M-3300023179-82</strain>
    </source>
</reference>
<evidence type="ECO:0000256" key="1">
    <source>
        <dbReference type="SAM" id="Phobius"/>
    </source>
</evidence>
<evidence type="ECO:0000313" key="2">
    <source>
        <dbReference type="EMBL" id="QHT76472.1"/>
    </source>
</evidence>
<keyword evidence="1" id="KW-0472">Membrane</keyword>
<dbReference type="EMBL" id="MN739896">
    <property type="protein sequence ID" value="QHT76472.1"/>
    <property type="molecule type" value="Genomic_DNA"/>
</dbReference>
<dbReference type="AlphaFoldDB" id="A0A6C0H7C0"/>
<keyword evidence="1" id="KW-1133">Transmembrane helix</keyword>
<feature type="transmembrane region" description="Helical" evidence="1">
    <location>
        <begin position="6"/>
        <end position="28"/>
    </location>
</feature>
<sequence length="29" mass="3391">MSIYYIFNKLLVIFSFIKIISVSLKIAII</sequence>
<keyword evidence="1" id="KW-0812">Transmembrane</keyword>
<name>A0A6C0H7C0_9ZZZZ</name>
<protein>
    <submittedName>
        <fullName evidence="2">Uncharacterized protein</fullName>
    </submittedName>
</protein>
<proteinExistence type="predicted"/>